<sequence length="53" mass="5929">MEQILLPRLSFEVTKPFPYLVSRHVSHSCGLSFLSSNFSCAQAWSLNTTNLGL</sequence>
<organism evidence="1">
    <name type="scientific">Rhizophora mucronata</name>
    <name type="common">Asiatic mangrove</name>
    <dbReference type="NCBI Taxonomy" id="61149"/>
    <lineage>
        <taxon>Eukaryota</taxon>
        <taxon>Viridiplantae</taxon>
        <taxon>Streptophyta</taxon>
        <taxon>Embryophyta</taxon>
        <taxon>Tracheophyta</taxon>
        <taxon>Spermatophyta</taxon>
        <taxon>Magnoliopsida</taxon>
        <taxon>eudicotyledons</taxon>
        <taxon>Gunneridae</taxon>
        <taxon>Pentapetalae</taxon>
        <taxon>rosids</taxon>
        <taxon>fabids</taxon>
        <taxon>Malpighiales</taxon>
        <taxon>Rhizophoraceae</taxon>
        <taxon>Rhizophora</taxon>
    </lineage>
</organism>
<proteinExistence type="predicted"/>
<protein>
    <submittedName>
        <fullName evidence="1">Uncharacterized protein</fullName>
    </submittedName>
</protein>
<accession>A0A2P2Q8I0</accession>
<dbReference type="EMBL" id="GGEC01082818">
    <property type="protein sequence ID" value="MBX63302.1"/>
    <property type="molecule type" value="Transcribed_RNA"/>
</dbReference>
<name>A0A2P2Q8I0_RHIMU</name>
<evidence type="ECO:0000313" key="1">
    <source>
        <dbReference type="EMBL" id="MBX63302.1"/>
    </source>
</evidence>
<dbReference type="AlphaFoldDB" id="A0A2P2Q8I0"/>
<reference evidence="1" key="1">
    <citation type="submission" date="2018-02" db="EMBL/GenBank/DDBJ databases">
        <title>Rhizophora mucronata_Transcriptome.</title>
        <authorList>
            <person name="Meera S.P."/>
            <person name="Sreeshan A."/>
            <person name="Augustine A."/>
        </authorList>
    </citation>
    <scope>NUCLEOTIDE SEQUENCE</scope>
    <source>
        <tissue evidence="1">Leaf</tissue>
    </source>
</reference>